<dbReference type="SMART" id="SM00248">
    <property type="entry name" value="ANK"/>
    <property type="match status" value="4"/>
</dbReference>
<dbReference type="SUPFAM" id="SSF48403">
    <property type="entry name" value="Ankyrin repeat"/>
    <property type="match status" value="1"/>
</dbReference>
<feature type="repeat" description="ANK" evidence="3">
    <location>
        <begin position="35"/>
        <end position="67"/>
    </location>
</feature>
<dbReference type="PANTHER" id="PTHR24201">
    <property type="entry name" value="ANK_REP_REGION DOMAIN-CONTAINING PROTEIN"/>
    <property type="match status" value="1"/>
</dbReference>
<protein>
    <submittedName>
        <fullName evidence="5">Uncharacterized protein</fullName>
    </submittedName>
</protein>
<evidence type="ECO:0000256" key="2">
    <source>
        <dbReference type="ARBA" id="ARBA00023043"/>
    </source>
</evidence>
<sequence>MSELHQAAAAGDLNAAEEILRHNKCDPNQRDIDWSYKTPLHWAAAGGHTELVQLLLAHGARAPLQTEVGWTAAHFAAESGRLGVLRLLHVHHAPMDKPDRCGDTPARVAQIYGHKECALFLQKAEVECQAHRKMAAQKGLRLDEEDEEWSQDSKENTDNINTTQ</sequence>
<accession>A0A3B3Z8Q1</accession>
<dbReference type="InterPro" id="IPR050776">
    <property type="entry name" value="Ank_Repeat/CDKN_Inhibitor"/>
</dbReference>
<keyword evidence="1" id="KW-0677">Repeat</keyword>
<dbReference type="PROSITE" id="PS50088">
    <property type="entry name" value="ANK_REPEAT"/>
    <property type="match status" value="1"/>
</dbReference>
<dbReference type="InterPro" id="IPR036770">
    <property type="entry name" value="Ankyrin_rpt-contain_sf"/>
</dbReference>
<dbReference type="Pfam" id="PF12796">
    <property type="entry name" value="Ank_2"/>
    <property type="match status" value="1"/>
</dbReference>
<keyword evidence="2 3" id="KW-0040">ANK repeat</keyword>
<dbReference type="Gene3D" id="1.25.40.20">
    <property type="entry name" value="Ankyrin repeat-containing domain"/>
    <property type="match status" value="2"/>
</dbReference>
<dbReference type="PANTHER" id="PTHR24201:SF15">
    <property type="entry name" value="ANKYRIN REPEAT DOMAIN-CONTAINING PROTEIN 66"/>
    <property type="match status" value="1"/>
</dbReference>
<evidence type="ECO:0000256" key="4">
    <source>
        <dbReference type="SAM" id="MobiDB-lite"/>
    </source>
</evidence>
<evidence type="ECO:0000313" key="5">
    <source>
        <dbReference type="Ensembl" id="ENSPMGP00000000771.1"/>
    </source>
</evidence>
<dbReference type="Ensembl" id="ENSPMGT00000000811.1">
    <property type="protein sequence ID" value="ENSPMGP00000000771.1"/>
    <property type="gene ID" value="ENSPMGG00000000686.1"/>
</dbReference>
<reference evidence="5" key="2">
    <citation type="submission" date="2025-09" db="UniProtKB">
        <authorList>
            <consortium name="Ensembl"/>
        </authorList>
    </citation>
    <scope>IDENTIFICATION</scope>
</reference>
<name>A0A3B3Z8Q1_9GOBI</name>
<organism evidence="5 6">
    <name type="scientific">Periophthalmus magnuspinnatus</name>
    <dbReference type="NCBI Taxonomy" id="409849"/>
    <lineage>
        <taxon>Eukaryota</taxon>
        <taxon>Metazoa</taxon>
        <taxon>Chordata</taxon>
        <taxon>Craniata</taxon>
        <taxon>Vertebrata</taxon>
        <taxon>Euteleostomi</taxon>
        <taxon>Actinopterygii</taxon>
        <taxon>Neopterygii</taxon>
        <taxon>Teleostei</taxon>
        <taxon>Neoteleostei</taxon>
        <taxon>Acanthomorphata</taxon>
        <taxon>Gobiaria</taxon>
        <taxon>Gobiiformes</taxon>
        <taxon>Gobioidei</taxon>
        <taxon>Gobiidae</taxon>
        <taxon>Oxudercinae</taxon>
        <taxon>Periophthalmus</taxon>
    </lineage>
</organism>
<feature type="region of interest" description="Disordered" evidence="4">
    <location>
        <begin position="136"/>
        <end position="164"/>
    </location>
</feature>
<proteinExistence type="predicted"/>
<dbReference type="PROSITE" id="PS50297">
    <property type="entry name" value="ANK_REP_REGION"/>
    <property type="match status" value="1"/>
</dbReference>
<dbReference type="InterPro" id="IPR002110">
    <property type="entry name" value="Ankyrin_rpt"/>
</dbReference>
<evidence type="ECO:0000256" key="3">
    <source>
        <dbReference type="PROSITE-ProRule" id="PRU00023"/>
    </source>
</evidence>
<evidence type="ECO:0000313" key="6">
    <source>
        <dbReference type="Proteomes" id="UP000261520"/>
    </source>
</evidence>
<dbReference type="OrthoDB" id="194358at2759"/>
<dbReference type="Proteomes" id="UP000261520">
    <property type="component" value="Unplaced"/>
</dbReference>
<dbReference type="STRING" id="409849.ENSPMGP00000000771"/>
<keyword evidence="6" id="KW-1185">Reference proteome</keyword>
<reference evidence="5" key="1">
    <citation type="submission" date="2025-08" db="UniProtKB">
        <authorList>
            <consortium name="Ensembl"/>
        </authorList>
    </citation>
    <scope>IDENTIFICATION</scope>
</reference>
<dbReference type="AlphaFoldDB" id="A0A3B3Z8Q1"/>
<evidence type="ECO:0000256" key="1">
    <source>
        <dbReference type="ARBA" id="ARBA00022737"/>
    </source>
</evidence>